<keyword evidence="13" id="KW-1133">Transmembrane helix</keyword>
<evidence type="ECO:0000256" key="15">
    <source>
        <dbReference type="ARBA" id="ARBA00023268"/>
    </source>
</evidence>
<dbReference type="GO" id="GO:0004180">
    <property type="term" value="F:carboxypeptidase activity"/>
    <property type="evidence" value="ECO:0007669"/>
    <property type="project" value="UniProtKB-KW"/>
</dbReference>
<reference evidence="22 23" key="1">
    <citation type="submission" date="2014-09" db="EMBL/GenBank/DDBJ databases">
        <title>Complete genome sequence of Endomicrobium proavitum.</title>
        <authorList>
            <person name="Zheng H."/>
        </authorList>
    </citation>
    <scope>NUCLEOTIDE SEQUENCE [LARGE SCALE GENOMIC DNA]</scope>
    <source>
        <strain evidence="22 23">Rsa215</strain>
    </source>
</reference>
<evidence type="ECO:0000256" key="7">
    <source>
        <dbReference type="ARBA" id="ARBA00022676"/>
    </source>
</evidence>
<evidence type="ECO:0000256" key="17">
    <source>
        <dbReference type="ARBA" id="ARBA00044770"/>
    </source>
</evidence>
<dbReference type="InterPro" id="IPR050396">
    <property type="entry name" value="Glycosyltr_51/Transpeptidase"/>
</dbReference>
<sequence>MKKNKKFKRVLKIAGFVAVLALVFWIALEIMLADLPSISRLEDYTPNLSTKIYDKDNNLIAELFTERRVLVPINDIPVNLQNAFIAIEDNDFFEHWGISTKGIMRAFSRIFIKRRVAEGGSTITQQLAKTIFLTPEKTVTRKIKEVLLTIQLEKEYSKDEILQFYINQIYFGNGAYGAQSAAKIYFNKNVEDLNLAECATLAAMPKSPNYYNPFKNPKASLNRRNTVLDRMQSLNYITKEQEDEALKVALPVKETPENFVAGNYFVEFLRIMLEPKYGTNVLFRGGLSIYTTLDMQAQGAAEKSLNEALAKFDETRTGYFEAAGREPVKVQGALIAMDVKTGAIRAMVGGRDFKDSQFNRATQAKRQPGSSFKPFVYLAAIESGLNAATLLDDEPMVFVHNGTNYDLLSRDPAYIEDIAETITEEDLIDTNKIWMPSNYGKTFRGSVTLRTALALSINICAIETIMRVTPMAVIREARKLGLTTPLTNTMSLALGSSDVTLQEMVSAYATFGSGGVKTTPYVINKITDKDGKILEQNIPQQQEVLSPQVCFVMTNMLKSVIERGSGWYAKYLGRPAAGKTGTTNESSDAWFIGYTPQLAAGVWVGYDDRTISLGEKSTGGALACPIWTNFMRDALAGKPVLDFNQPDNIEWALIDAKTGLLALSKTPGAFLEAFIKGTAPSQYFDRAFSDSERQALTIEEAGF</sequence>
<evidence type="ECO:0000256" key="2">
    <source>
        <dbReference type="ARBA" id="ARBA00004752"/>
    </source>
</evidence>
<evidence type="ECO:0000256" key="13">
    <source>
        <dbReference type="ARBA" id="ARBA00022989"/>
    </source>
</evidence>
<comment type="similarity">
    <text evidence="4">In the N-terminal section; belongs to the glycosyltransferase 51 family.</text>
</comment>
<keyword evidence="14" id="KW-0472">Membrane</keyword>
<feature type="domain" description="Penicillin-binding protein transpeptidase" evidence="20">
    <location>
        <begin position="332"/>
        <end position="400"/>
    </location>
</feature>
<comment type="catalytic activity">
    <reaction evidence="18">
        <text>[GlcNAc-(1-&gt;4)-Mur2Ac(oyl-L-Ala-gamma-D-Glu-L-Lys-D-Ala-D-Ala)](n)-di-trans,octa-cis-undecaprenyl diphosphate + beta-D-GlcNAc-(1-&gt;4)-Mur2Ac(oyl-L-Ala-gamma-D-Glu-L-Lys-D-Ala-D-Ala)-di-trans,octa-cis-undecaprenyl diphosphate = [GlcNAc-(1-&gt;4)-Mur2Ac(oyl-L-Ala-gamma-D-Glu-L-Lys-D-Ala-D-Ala)](n+1)-di-trans,octa-cis-undecaprenyl diphosphate + di-trans,octa-cis-undecaprenyl diphosphate + H(+)</text>
        <dbReference type="Rhea" id="RHEA:23708"/>
        <dbReference type="Rhea" id="RHEA-COMP:9602"/>
        <dbReference type="Rhea" id="RHEA-COMP:9603"/>
        <dbReference type="ChEBI" id="CHEBI:15378"/>
        <dbReference type="ChEBI" id="CHEBI:58405"/>
        <dbReference type="ChEBI" id="CHEBI:60033"/>
        <dbReference type="ChEBI" id="CHEBI:78435"/>
        <dbReference type="EC" id="2.4.99.28"/>
    </reaction>
</comment>
<protein>
    <recommendedName>
        <fullName evidence="17">peptidoglycan glycosyltransferase</fullName>
        <ecNumber evidence="17">2.4.99.28</ecNumber>
    </recommendedName>
</protein>
<dbReference type="GO" id="GO:0009252">
    <property type="term" value="P:peptidoglycan biosynthetic process"/>
    <property type="evidence" value="ECO:0007669"/>
    <property type="project" value="UniProtKB-KW"/>
</dbReference>
<keyword evidence="23" id="KW-1185">Reference proteome</keyword>
<evidence type="ECO:0000256" key="4">
    <source>
        <dbReference type="ARBA" id="ARBA00007739"/>
    </source>
</evidence>
<dbReference type="Pfam" id="PF00905">
    <property type="entry name" value="Transpeptidase"/>
    <property type="match status" value="2"/>
</dbReference>
<evidence type="ECO:0000256" key="10">
    <source>
        <dbReference type="ARBA" id="ARBA00022801"/>
    </source>
</evidence>
<evidence type="ECO:0000256" key="18">
    <source>
        <dbReference type="ARBA" id="ARBA00049902"/>
    </source>
</evidence>
<comment type="pathway">
    <text evidence="19">Glycan biosynthesis.</text>
</comment>
<keyword evidence="15" id="KW-0511">Multifunctional enzyme</keyword>
<evidence type="ECO:0000313" key="22">
    <source>
        <dbReference type="EMBL" id="AKL98271.1"/>
    </source>
</evidence>
<evidence type="ECO:0000256" key="1">
    <source>
        <dbReference type="ARBA" id="ARBA00004370"/>
    </source>
</evidence>
<dbReference type="AlphaFoldDB" id="A0A0G3WHW3"/>
<dbReference type="Proteomes" id="UP000035337">
    <property type="component" value="Chromosome"/>
</dbReference>
<dbReference type="OrthoDB" id="9766909at2"/>
<keyword evidence="6" id="KW-0645">Protease</keyword>
<keyword evidence="11" id="KW-0133">Cell shape</keyword>
<dbReference type="InterPro" id="IPR001264">
    <property type="entry name" value="Glyco_trans_51"/>
</dbReference>
<proteinExistence type="inferred from homology"/>
<keyword evidence="8" id="KW-0808">Transferase</keyword>
<comment type="pathway">
    <text evidence="2">Cell wall biogenesis; peptidoglycan biosynthesis.</text>
</comment>
<evidence type="ECO:0000256" key="16">
    <source>
        <dbReference type="ARBA" id="ARBA00023316"/>
    </source>
</evidence>
<dbReference type="GO" id="GO:0006508">
    <property type="term" value="P:proteolysis"/>
    <property type="evidence" value="ECO:0007669"/>
    <property type="project" value="UniProtKB-KW"/>
</dbReference>
<organism evidence="22 23">
    <name type="scientific">Endomicrobium proavitum</name>
    <dbReference type="NCBI Taxonomy" id="1408281"/>
    <lineage>
        <taxon>Bacteria</taxon>
        <taxon>Pseudomonadati</taxon>
        <taxon>Elusimicrobiota</taxon>
        <taxon>Endomicrobiia</taxon>
        <taxon>Endomicrobiales</taxon>
        <taxon>Endomicrobiaceae</taxon>
        <taxon>Endomicrobium</taxon>
    </lineage>
</organism>
<evidence type="ECO:0000259" key="21">
    <source>
        <dbReference type="Pfam" id="PF00912"/>
    </source>
</evidence>
<evidence type="ECO:0000256" key="14">
    <source>
        <dbReference type="ARBA" id="ARBA00023136"/>
    </source>
</evidence>
<dbReference type="SUPFAM" id="SSF56601">
    <property type="entry name" value="beta-lactamase/transpeptidase-like"/>
    <property type="match status" value="1"/>
</dbReference>
<keyword evidence="12" id="KW-0573">Peptidoglycan synthesis</keyword>
<dbReference type="Gene3D" id="3.40.710.10">
    <property type="entry name" value="DD-peptidase/beta-lactamase superfamily"/>
    <property type="match status" value="1"/>
</dbReference>
<dbReference type="KEGG" id="epo:Epro_0892"/>
<name>A0A0G3WHW3_9BACT</name>
<dbReference type="FunFam" id="1.10.3810.10:FF:000003">
    <property type="entry name" value="Penicillin-binding protein 1a"/>
    <property type="match status" value="1"/>
</dbReference>
<dbReference type="EMBL" id="CP009498">
    <property type="protein sequence ID" value="AKL98271.1"/>
    <property type="molecule type" value="Genomic_DNA"/>
</dbReference>
<dbReference type="InterPro" id="IPR012338">
    <property type="entry name" value="Beta-lactam/transpept-like"/>
</dbReference>
<dbReference type="EC" id="2.4.99.28" evidence="17"/>
<dbReference type="GO" id="GO:0016020">
    <property type="term" value="C:membrane"/>
    <property type="evidence" value="ECO:0007669"/>
    <property type="project" value="UniProtKB-SubCell"/>
</dbReference>
<evidence type="ECO:0000256" key="12">
    <source>
        <dbReference type="ARBA" id="ARBA00022984"/>
    </source>
</evidence>
<dbReference type="PANTHER" id="PTHR32282">
    <property type="entry name" value="BINDING PROTEIN TRANSPEPTIDASE, PUTATIVE-RELATED"/>
    <property type="match status" value="1"/>
</dbReference>
<dbReference type="GO" id="GO:0008658">
    <property type="term" value="F:penicillin binding"/>
    <property type="evidence" value="ECO:0007669"/>
    <property type="project" value="InterPro"/>
</dbReference>
<evidence type="ECO:0000256" key="5">
    <source>
        <dbReference type="ARBA" id="ARBA00022645"/>
    </source>
</evidence>
<keyword evidence="5" id="KW-0121">Carboxypeptidase</keyword>
<comment type="similarity">
    <text evidence="3">In the C-terminal section; belongs to the transpeptidase family.</text>
</comment>
<keyword evidence="7" id="KW-0328">Glycosyltransferase</keyword>
<dbReference type="InterPro" id="IPR023346">
    <property type="entry name" value="Lysozyme-like_dom_sf"/>
</dbReference>
<keyword evidence="16" id="KW-0961">Cell wall biogenesis/degradation</keyword>
<dbReference type="RefSeq" id="WP_052570824.1">
    <property type="nucleotide sequence ID" value="NZ_CP009498.1"/>
</dbReference>
<feature type="domain" description="Penicillin-binding protein transpeptidase" evidence="20">
    <location>
        <begin position="425"/>
        <end position="606"/>
    </location>
</feature>
<dbReference type="GO" id="GO:0030288">
    <property type="term" value="C:outer membrane-bounded periplasmic space"/>
    <property type="evidence" value="ECO:0007669"/>
    <property type="project" value="TreeGrafter"/>
</dbReference>
<gene>
    <name evidence="22" type="ORF">Epro_0892</name>
</gene>
<dbReference type="GO" id="GO:0071555">
    <property type="term" value="P:cell wall organization"/>
    <property type="evidence" value="ECO:0007669"/>
    <property type="project" value="UniProtKB-KW"/>
</dbReference>
<evidence type="ECO:0000256" key="6">
    <source>
        <dbReference type="ARBA" id="ARBA00022670"/>
    </source>
</evidence>
<dbReference type="SUPFAM" id="SSF53955">
    <property type="entry name" value="Lysozyme-like"/>
    <property type="match status" value="1"/>
</dbReference>
<dbReference type="Pfam" id="PF00912">
    <property type="entry name" value="Transgly"/>
    <property type="match status" value="1"/>
</dbReference>
<dbReference type="InterPro" id="IPR001460">
    <property type="entry name" value="PCN-bd_Tpept"/>
</dbReference>
<evidence type="ECO:0000256" key="8">
    <source>
        <dbReference type="ARBA" id="ARBA00022679"/>
    </source>
</evidence>
<dbReference type="PANTHER" id="PTHR32282:SF33">
    <property type="entry name" value="PEPTIDOGLYCAN GLYCOSYLTRANSFERASE"/>
    <property type="match status" value="1"/>
</dbReference>
<comment type="subcellular location">
    <subcellularLocation>
        <location evidence="1">Membrane</location>
    </subcellularLocation>
</comment>
<dbReference type="PATRIC" id="fig|1408281.3.peg.912"/>
<keyword evidence="10" id="KW-0378">Hydrolase</keyword>
<evidence type="ECO:0000259" key="20">
    <source>
        <dbReference type="Pfam" id="PF00905"/>
    </source>
</evidence>
<evidence type="ECO:0000256" key="19">
    <source>
        <dbReference type="ARBA" id="ARBA00060592"/>
    </source>
</evidence>
<evidence type="ECO:0000256" key="9">
    <source>
        <dbReference type="ARBA" id="ARBA00022692"/>
    </source>
</evidence>
<evidence type="ECO:0000313" key="23">
    <source>
        <dbReference type="Proteomes" id="UP000035337"/>
    </source>
</evidence>
<dbReference type="GO" id="GO:0008360">
    <property type="term" value="P:regulation of cell shape"/>
    <property type="evidence" value="ECO:0007669"/>
    <property type="project" value="UniProtKB-KW"/>
</dbReference>
<dbReference type="Gene3D" id="1.10.3810.10">
    <property type="entry name" value="Biosynthetic peptidoglycan transglycosylase-like"/>
    <property type="match status" value="1"/>
</dbReference>
<feature type="domain" description="Glycosyl transferase family 51" evidence="21">
    <location>
        <begin position="57"/>
        <end position="232"/>
    </location>
</feature>
<dbReference type="STRING" id="1408281.Epro_0892"/>
<evidence type="ECO:0000256" key="3">
    <source>
        <dbReference type="ARBA" id="ARBA00007090"/>
    </source>
</evidence>
<dbReference type="GO" id="GO:0008955">
    <property type="term" value="F:peptidoglycan glycosyltransferase activity"/>
    <property type="evidence" value="ECO:0007669"/>
    <property type="project" value="UniProtKB-EC"/>
</dbReference>
<keyword evidence="9" id="KW-0812">Transmembrane</keyword>
<evidence type="ECO:0000256" key="11">
    <source>
        <dbReference type="ARBA" id="ARBA00022960"/>
    </source>
</evidence>
<dbReference type="InterPro" id="IPR036950">
    <property type="entry name" value="PBP_transglycosylase"/>
</dbReference>
<accession>A0A0G3WHW3</accession>